<name>A0A8J3RU19_9ACTN</name>
<evidence type="ECO:0000313" key="1">
    <source>
        <dbReference type="EMBL" id="GIH78238.1"/>
    </source>
</evidence>
<comment type="caution">
    <text evidence="1">The sequence shown here is derived from an EMBL/GenBank/DDBJ whole genome shotgun (WGS) entry which is preliminary data.</text>
</comment>
<sequence>MFFVAAVDEGRELTGMKVCDADRKSAVQIAQELRDRKSDGGTQLEFALFTDPAGNLMGLMAGMEE</sequence>
<dbReference type="AlphaFoldDB" id="A0A8J3RU19"/>
<accession>A0A8J3RU19</accession>
<dbReference type="Proteomes" id="UP000616724">
    <property type="component" value="Unassembled WGS sequence"/>
</dbReference>
<organism evidence="1 2">
    <name type="scientific">Planobispora longispora</name>
    <dbReference type="NCBI Taxonomy" id="28887"/>
    <lineage>
        <taxon>Bacteria</taxon>
        <taxon>Bacillati</taxon>
        <taxon>Actinomycetota</taxon>
        <taxon>Actinomycetes</taxon>
        <taxon>Streptosporangiales</taxon>
        <taxon>Streptosporangiaceae</taxon>
        <taxon>Planobispora</taxon>
    </lineage>
</organism>
<protein>
    <submittedName>
        <fullName evidence="1">Uncharacterized protein</fullName>
    </submittedName>
</protein>
<reference evidence="1 2" key="1">
    <citation type="submission" date="2021-01" db="EMBL/GenBank/DDBJ databases">
        <title>Whole genome shotgun sequence of Planobispora longispora NBRC 13918.</title>
        <authorList>
            <person name="Komaki H."/>
            <person name="Tamura T."/>
        </authorList>
    </citation>
    <scope>NUCLEOTIDE SEQUENCE [LARGE SCALE GENOMIC DNA]</scope>
    <source>
        <strain evidence="1 2">NBRC 13918</strain>
    </source>
</reference>
<dbReference type="RefSeq" id="WP_203892763.1">
    <property type="nucleotide sequence ID" value="NZ_BOOH01000038.1"/>
</dbReference>
<keyword evidence="2" id="KW-1185">Reference proteome</keyword>
<gene>
    <name evidence="1" type="ORF">Plo01_46670</name>
</gene>
<dbReference type="EMBL" id="BOOH01000038">
    <property type="protein sequence ID" value="GIH78238.1"/>
    <property type="molecule type" value="Genomic_DNA"/>
</dbReference>
<evidence type="ECO:0000313" key="2">
    <source>
        <dbReference type="Proteomes" id="UP000616724"/>
    </source>
</evidence>
<proteinExistence type="predicted"/>